<sequence>MNSPRRRFLCAAGGSSAVLLGGCTGDWRTESPDTAPGETPTTEQTPTALPQERHELPEGPKSPPEPPETWTEESAERYAVAYEERRMYNSMYGSTVDEITVGCSVNAVEAVRGGYRVVVLCQGAAYYGDDGRHGDYVGKPVAYLVGNGAAIRTDAASRTAD</sequence>
<dbReference type="AlphaFoldDB" id="A0A8U0HV83"/>
<keyword evidence="3" id="KW-1185">Reference proteome</keyword>
<dbReference type="Proteomes" id="UP000830729">
    <property type="component" value="Chromosome"/>
</dbReference>
<evidence type="ECO:0008006" key="4">
    <source>
        <dbReference type="Google" id="ProtNLM"/>
    </source>
</evidence>
<dbReference type="PROSITE" id="PS51257">
    <property type="entry name" value="PROKAR_LIPOPROTEIN"/>
    <property type="match status" value="1"/>
</dbReference>
<evidence type="ECO:0000256" key="1">
    <source>
        <dbReference type="SAM" id="MobiDB-lite"/>
    </source>
</evidence>
<dbReference type="KEGG" id="halx:M0R89_02740"/>
<protein>
    <recommendedName>
        <fullName evidence="4">Lipoprotein</fullName>
    </recommendedName>
</protein>
<dbReference type="RefSeq" id="WP_248651035.1">
    <property type="nucleotide sequence ID" value="NZ_CP096659.1"/>
</dbReference>
<dbReference type="EMBL" id="CP096659">
    <property type="protein sequence ID" value="UPV74992.1"/>
    <property type="molecule type" value="Genomic_DNA"/>
</dbReference>
<evidence type="ECO:0000313" key="3">
    <source>
        <dbReference type="Proteomes" id="UP000830729"/>
    </source>
</evidence>
<evidence type="ECO:0000313" key="2">
    <source>
        <dbReference type="EMBL" id="UPV74992.1"/>
    </source>
</evidence>
<proteinExistence type="predicted"/>
<gene>
    <name evidence="2" type="ORF">M0R89_02740</name>
</gene>
<reference evidence="2 3" key="1">
    <citation type="submission" date="2022-04" db="EMBL/GenBank/DDBJ databases">
        <title>Diverse halophilic archaea isolated from saline environments.</title>
        <authorList>
            <person name="Cui H.-L."/>
        </authorList>
    </citation>
    <scope>NUCLEOTIDE SEQUENCE [LARGE SCALE GENOMIC DNA]</scope>
    <source>
        <strain evidence="2 3">XZYJT49</strain>
    </source>
</reference>
<feature type="compositionally biased region" description="Low complexity" evidence="1">
    <location>
        <begin position="34"/>
        <end position="50"/>
    </location>
</feature>
<accession>A0A8U0HV83</accession>
<name>A0A8U0HV83_9EURY</name>
<organism evidence="2 3">
    <name type="scientific">Halorussus limi</name>
    <dbReference type="NCBI Taxonomy" id="2938695"/>
    <lineage>
        <taxon>Archaea</taxon>
        <taxon>Methanobacteriati</taxon>
        <taxon>Methanobacteriota</taxon>
        <taxon>Stenosarchaea group</taxon>
        <taxon>Halobacteria</taxon>
        <taxon>Halobacteriales</taxon>
        <taxon>Haladaptataceae</taxon>
        <taxon>Halorussus</taxon>
    </lineage>
</organism>
<dbReference type="GeneID" id="72184081"/>
<feature type="region of interest" description="Disordered" evidence="1">
    <location>
        <begin position="21"/>
        <end position="74"/>
    </location>
</feature>